<dbReference type="SUPFAM" id="SSF103481">
    <property type="entry name" value="Multidrug resistance efflux transporter EmrE"/>
    <property type="match status" value="2"/>
</dbReference>
<dbReference type="PANTHER" id="PTHR42920">
    <property type="entry name" value="OS03G0707200 PROTEIN-RELATED"/>
    <property type="match status" value="1"/>
</dbReference>
<accession>A0A1L5F922</accession>
<evidence type="ECO:0000256" key="6">
    <source>
        <dbReference type="ARBA" id="ARBA00023136"/>
    </source>
</evidence>
<organism evidence="9 10">
    <name type="scientific">Clostridium kluyveri</name>
    <dbReference type="NCBI Taxonomy" id="1534"/>
    <lineage>
        <taxon>Bacteria</taxon>
        <taxon>Bacillati</taxon>
        <taxon>Bacillota</taxon>
        <taxon>Clostridia</taxon>
        <taxon>Eubacteriales</taxon>
        <taxon>Clostridiaceae</taxon>
        <taxon>Clostridium</taxon>
    </lineage>
</organism>
<name>A0A1L5F922_CLOKL</name>
<reference evidence="9 10" key="1">
    <citation type="submission" date="2016-12" db="EMBL/GenBank/DDBJ databases">
        <title>Complete genome sequence of Clostridium kluyveri JZZ isolated from the pit mud of a Chinese flavor liquor-making factory.</title>
        <authorList>
            <person name="Wang Y."/>
        </authorList>
    </citation>
    <scope>NUCLEOTIDE SEQUENCE [LARGE SCALE GENOMIC DNA]</scope>
    <source>
        <strain evidence="9 10">JZZ</strain>
    </source>
</reference>
<feature type="transmembrane region" description="Helical" evidence="7">
    <location>
        <begin position="40"/>
        <end position="57"/>
    </location>
</feature>
<gene>
    <name evidence="9" type="ORF">BS101_12275</name>
</gene>
<feature type="transmembrane region" description="Helical" evidence="7">
    <location>
        <begin position="157"/>
        <end position="177"/>
    </location>
</feature>
<keyword evidence="6 7" id="KW-0472">Membrane</keyword>
<dbReference type="PANTHER" id="PTHR42920:SF5">
    <property type="entry name" value="EAMA DOMAIN-CONTAINING PROTEIN"/>
    <property type="match status" value="1"/>
</dbReference>
<sequence>MKKQELKSNILLLITAAIWGLAFVAQKVGAEYIGPFAFNGIRFALGGISLIPLLLYFNKTQNQTIDNCNKKYTFIIAGIITGCVLFFGASLQQIGLNYTSAGKAAFITGLYIVFVPIISIFFKRNIPLTIWISVIITAFGLYFLSINENFSIGQGDLLEIIGAFFWAAHILLIDYFIKKIDALKLSFVQTLTCSILSIIASLIFEKTTISSVYSALIPILYGGIFSVGIAYTLQIVGQKHAKPSHAAIILSMESVFATLGGMMLLNEHLQLREYMGCFLMLSGMLLSQVSNFNNAKTVKE</sequence>
<dbReference type="Proteomes" id="UP000184604">
    <property type="component" value="Chromosome"/>
</dbReference>
<dbReference type="InterPro" id="IPR000620">
    <property type="entry name" value="EamA_dom"/>
</dbReference>
<feature type="domain" description="EamA" evidence="8">
    <location>
        <begin position="8"/>
        <end position="145"/>
    </location>
</feature>
<dbReference type="OrthoDB" id="9804865at2"/>
<evidence type="ECO:0000256" key="4">
    <source>
        <dbReference type="ARBA" id="ARBA00022692"/>
    </source>
</evidence>
<feature type="transmembrane region" description="Helical" evidence="7">
    <location>
        <begin position="245"/>
        <end position="265"/>
    </location>
</feature>
<keyword evidence="5 7" id="KW-1133">Transmembrane helix</keyword>
<feature type="domain" description="EamA" evidence="8">
    <location>
        <begin position="155"/>
        <end position="286"/>
    </location>
</feature>
<dbReference type="InterPro" id="IPR037185">
    <property type="entry name" value="EmrE-like"/>
</dbReference>
<evidence type="ECO:0000313" key="10">
    <source>
        <dbReference type="Proteomes" id="UP000184604"/>
    </source>
</evidence>
<dbReference type="AlphaFoldDB" id="A0A1L5F922"/>
<feature type="transmembrane region" description="Helical" evidence="7">
    <location>
        <begin position="184"/>
        <end position="204"/>
    </location>
</feature>
<proteinExistence type="inferred from homology"/>
<evidence type="ECO:0000259" key="8">
    <source>
        <dbReference type="Pfam" id="PF00892"/>
    </source>
</evidence>
<comment type="subcellular location">
    <subcellularLocation>
        <location evidence="1">Cell membrane</location>
        <topology evidence="1">Multi-pass membrane protein</topology>
    </subcellularLocation>
</comment>
<feature type="transmembrane region" description="Helical" evidence="7">
    <location>
        <begin position="128"/>
        <end position="145"/>
    </location>
</feature>
<evidence type="ECO:0000256" key="5">
    <source>
        <dbReference type="ARBA" id="ARBA00022989"/>
    </source>
</evidence>
<keyword evidence="3" id="KW-1003">Cell membrane</keyword>
<evidence type="ECO:0000256" key="2">
    <source>
        <dbReference type="ARBA" id="ARBA00007362"/>
    </source>
</evidence>
<comment type="similarity">
    <text evidence="2">Belongs to the EamA transporter family.</text>
</comment>
<protein>
    <submittedName>
        <fullName evidence="9">EamA family transporter</fullName>
    </submittedName>
</protein>
<dbReference type="GO" id="GO:0005886">
    <property type="term" value="C:plasma membrane"/>
    <property type="evidence" value="ECO:0007669"/>
    <property type="project" value="UniProtKB-SubCell"/>
</dbReference>
<keyword evidence="4 7" id="KW-0812">Transmembrane</keyword>
<evidence type="ECO:0000256" key="1">
    <source>
        <dbReference type="ARBA" id="ARBA00004651"/>
    </source>
</evidence>
<feature type="transmembrane region" description="Helical" evidence="7">
    <location>
        <begin position="72"/>
        <end position="92"/>
    </location>
</feature>
<dbReference type="InterPro" id="IPR051258">
    <property type="entry name" value="Diverse_Substrate_Transporter"/>
</dbReference>
<evidence type="ECO:0000256" key="7">
    <source>
        <dbReference type="SAM" id="Phobius"/>
    </source>
</evidence>
<feature type="transmembrane region" description="Helical" evidence="7">
    <location>
        <begin position="210"/>
        <end position="233"/>
    </location>
</feature>
<dbReference type="EMBL" id="CP018335">
    <property type="protein sequence ID" value="APM39463.1"/>
    <property type="molecule type" value="Genomic_DNA"/>
</dbReference>
<evidence type="ECO:0000313" key="9">
    <source>
        <dbReference type="EMBL" id="APM39463.1"/>
    </source>
</evidence>
<dbReference type="Gene3D" id="1.10.3730.20">
    <property type="match status" value="1"/>
</dbReference>
<dbReference type="RefSeq" id="WP_073539087.1">
    <property type="nucleotide sequence ID" value="NZ_CP018335.1"/>
</dbReference>
<feature type="transmembrane region" description="Helical" evidence="7">
    <location>
        <begin position="104"/>
        <end position="121"/>
    </location>
</feature>
<evidence type="ECO:0000256" key="3">
    <source>
        <dbReference type="ARBA" id="ARBA00022475"/>
    </source>
</evidence>
<dbReference type="Pfam" id="PF00892">
    <property type="entry name" value="EamA"/>
    <property type="match status" value="2"/>
</dbReference>